<dbReference type="AlphaFoldDB" id="A0A6J4RIN9"/>
<proteinExistence type="predicted"/>
<accession>A0A6J4RIN9</accession>
<sequence>MRIFSGVQPTGAVEVDDAVDRGHPPVLALDVLADRPDVVAQVLCQRRANASRVVLQWRWQASFQCPTDTVIRGSLRV</sequence>
<organism evidence="1">
    <name type="scientific">uncultured Solirubrobacteraceae bacterium</name>
    <dbReference type="NCBI Taxonomy" id="1162706"/>
    <lineage>
        <taxon>Bacteria</taxon>
        <taxon>Bacillati</taxon>
        <taxon>Actinomycetota</taxon>
        <taxon>Thermoleophilia</taxon>
        <taxon>Solirubrobacterales</taxon>
        <taxon>Solirubrobacteraceae</taxon>
        <taxon>environmental samples</taxon>
    </lineage>
</organism>
<reference evidence="1" key="1">
    <citation type="submission" date="2020-02" db="EMBL/GenBank/DDBJ databases">
        <authorList>
            <person name="Meier V. D."/>
        </authorList>
    </citation>
    <scope>NUCLEOTIDE SEQUENCE</scope>
    <source>
        <strain evidence="1">AVDCRST_MAG53</strain>
    </source>
</reference>
<name>A0A6J4RIN9_9ACTN</name>
<protein>
    <submittedName>
        <fullName evidence="1">Uncharacterized protein</fullName>
    </submittedName>
</protein>
<dbReference type="EMBL" id="CADCVR010000007">
    <property type="protein sequence ID" value="CAA9474341.1"/>
    <property type="molecule type" value="Genomic_DNA"/>
</dbReference>
<gene>
    <name evidence="1" type="ORF">AVDCRST_MAG53-150</name>
</gene>
<evidence type="ECO:0000313" key="1">
    <source>
        <dbReference type="EMBL" id="CAA9474341.1"/>
    </source>
</evidence>